<dbReference type="EMBL" id="JAHRIP010079009">
    <property type="protein sequence ID" value="MEQ2312429.1"/>
    <property type="molecule type" value="Genomic_DNA"/>
</dbReference>
<evidence type="ECO:0000313" key="2">
    <source>
        <dbReference type="EMBL" id="MEQ2312429.1"/>
    </source>
</evidence>
<feature type="non-terminal residue" evidence="2">
    <location>
        <position position="97"/>
    </location>
</feature>
<evidence type="ECO:0000256" key="1">
    <source>
        <dbReference type="SAM" id="MobiDB-lite"/>
    </source>
</evidence>
<feature type="region of interest" description="Disordered" evidence="1">
    <location>
        <begin position="51"/>
        <end position="70"/>
    </location>
</feature>
<evidence type="ECO:0000313" key="3">
    <source>
        <dbReference type="Proteomes" id="UP001469553"/>
    </source>
</evidence>
<dbReference type="Proteomes" id="UP001469553">
    <property type="component" value="Unassembled WGS sequence"/>
</dbReference>
<reference evidence="2 3" key="1">
    <citation type="submission" date="2021-06" db="EMBL/GenBank/DDBJ databases">
        <authorList>
            <person name="Palmer J.M."/>
        </authorList>
    </citation>
    <scope>NUCLEOTIDE SEQUENCE [LARGE SCALE GENOMIC DNA]</scope>
    <source>
        <strain evidence="2 3">AS_MEX2019</strain>
        <tissue evidence="2">Muscle</tissue>
    </source>
</reference>
<organism evidence="2 3">
    <name type="scientific">Ameca splendens</name>
    <dbReference type="NCBI Taxonomy" id="208324"/>
    <lineage>
        <taxon>Eukaryota</taxon>
        <taxon>Metazoa</taxon>
        <taxon>Chordata</taxon>
        <taxon>Craniata</taxon>
        <taxon>Vertebrata</taxon>
        <taxon>Euteleostomi</taxon>
        <taxon>Actinopterygii</taxon>
        <taxon>Neopterygii</taxon>
        <taxon>Teleostei</taxon>
        <taxon>Neoteleostei</taxon>
        <taxon>Acanthomorphata</taxon>
        <taxon>Ovalentaria</taxon>
        <taxon>Atherinomorphae</taxon>
        <taxon>Cyprinodontiformes</taxon>
        <taxon>Goodeidae</taxon>
        <taxon>Ameca</taxon>
    </lineage>
</organism>
<gene>
    <name evidence="2" type="ORF">AMECASPLE_030962</name>
</gene>
<comment type="caution">
    <text evidence="2">The sequence shown here is derived from an EMBL/GenBank/DDBJ whole genome shotgun (WGS) entry which is preliminary data.</text>
</comment>
<feature type="compositionally biased region" description="Low complexity" evidence="1">
    <location>
        <begin position="51"/>
        <end position="66"/>
    </location>
</feature>
<keyword evidence="3" id="KW-1185">Reference proteome</keyword>
<accession>A0ABV1A1K4</accession>
<proteinExistence type="predicted"/>
<sequence length="97" mass="10814">MLFGSFHKRTGDVQASKILQPSGSKSQLWILPQSELQIIQETCLAQVLADSSSLPPSTSPELSLENSPPPWTDSQTWQLYSPSSKLIFISIWCLQPR</sequence>
<protein>
    <submittedName>
        <fullName evidence="2">Uncharacterized protein</fullName>
    </submittedName>
</protein>
<name>A0ABV1A1K4_9TELE</name>